<organism evidence="2 3">
    <name type="scientific">Sphaerisporangium album</name>
    <dbReference type="NCBI Taxonomy" id="509200"/>
    <lineage>
        <taxon>Bacteria</taxon>
        <taxon>Bacillati</taxon>
        <taxon>Actinomycetota</taxon>
        <taxon>Actinomycetes</taxon>
        <taxon>Streptosporangiales</taxon>
        <taxon>Streptosporangiaceae</taxon>
        <taxon>Sphaerisporangium</taxon>
    </lineage>
</organism>
<dbReference type="InterPro" id="IPR027417">
    <property type="entry name" value="P-loop_NTPase"/>
</dbReference>
<dbReference type="InterPro" id="IPR002611">
    <property type="entry name" value="IstB_ATP-bd"/>
</dbReference>
<comment type="caution">
    <text evidence="2">The sequence shown here is derived from an EMBL/GenBank/DDBJ whole genome shotgun (WGS) entry which is preliminary data.</text>
</comment>
<dbReference type="Proteomes" id="UP000253094">
    <property type="component" value="Unassembled WGS sequence"/>
</dbReference>
<evidence type="ECO:0000313" key="2">
    <source>
        <dbReference type="EMBL" id="RCG29006.1"/>
    </source>
</evidence>
<keyword evidence="2" id="KW-0067">ATP-binding</keyword>
<reference evidence="2 3" key="1">
    <citation type="submission" date="2018-06" db="EMBL/GenBank/DDBJ databases">
        <title>Sphaerisporangium craniellae sp. nov., isolated from a marine sponge in the South China Sea.</title>
        <authorList>
            <person name="Li L."/>
        </authorList>
    </citation>
    <scope>NUCLEOTIDE SEQUENCE [LARGE SCALE GENOMIC DNA]</scope>
    <source>
        <strain evidence="2 3">CCTCC AA 208026</strain>
    </source>
</reference>
<evidence type="ECO:0000313" key="3">
    <source>
        <dbReference type="Proteomes" id="UP000253094"/>
    </source>
</evidence>
<evidence type="ECO:0000259" key="1">
    <source>
        <dbReference type="Pfam" id="PF01695"/>
    </source>
</evidence>
<dbReference type="AlphaFoldDB" id="A0A367FF46"/>
<protein>
    <submittedName>
        <fullName evidence="2">ATP-binding protein</fullName>
    </submittedName>
</protein>
<dbReference type="RefSeq" id="WP_114030727.1">
    <property type="nucleotide sequence ID" value="NZ_QOIL01000012.1"/>
</dbReference>
<dbReference type="GO" id="GO:0005524">
    <property type="term" value="F:ATP binding"/>
    <property type="evidence" value="ECO:0007669"/>
    <property type="project" value="UniProtKB-KW"/>
</dbReference>
<accession>A0A367FF46</accession>
<dbReference type="OrthoDB" id="9770694at2"/>
<sequence>MTAPIHDRRPQSIGVLAERCLANVADRSLRSVTSDADQQRREFELERRRDLVQRTRDRIPLRYRDAAITHAEIAAWTDALISATNAVPGRGLARGGSLFLLGATGRGKTFEAYGVIRAVAEAGIAAHWAALTEGDLFARLRPRPGVDSEAEFERVAQAELLVLDDLGSAKASDWTVNEVVFRLVNYRYEHMAPTVFVSNLELDEIKERLGDRITGRLNEMAQRVVFDGNDRRRQGGVASPPLTFMVPPRPVRAPGNWAPYYEEVAPG</sequence>
<name>A0A367FF46_9ACTN</name>
<dbReference type="EMBL" id="QOIL01000012">
    <property type="protein sequence ID" value="RCG29006.1"/>
    <property type="molecule type" value="Genomic_DNA"/>
</dbReference>
<dbReference type="SUPFAM" id="SSF52540">
    <property type="entry name" value="P-loop containing nucleoside triphosphate hydrolases"/>
    <property type="match status" value="1"/>
</dbReference>
<gene>
    <name evidence="2" type="ORF">DQ384_21890</name>
</gene>
<proteinExistence type="predicted"/>
<feature type="domain" description="IstB-like ATP-binding" evidence="1">
    <location>
        <begin position="98"/>
        <end position="213"/>
    </location>
</feature>
<keyword evidence="3" id="KW-1185">Reference proteome</keyword>
<dbReference type="Gene3D" id="3.40.50.300">
    <property type="entry name" value="P-loop containing nucleotide triphosphate hydrolases"/>
    <property type="match status" value="1"/>
</dbReference>
<keyword evidence="2" id="KW-0547">Nucleotide-binding</keyword>
<dbReference type="Pfam" id="PF01695">
    <property type="entry name" value="IstB_IS21"/>
    <property type="match status" value="1"/>
</dbReference>